<evidence type="ECO:0000313" key="2">
    <source>
        <dbReference type="Proteomes" id="UP000095008"/>
    </source>
</evidence>
<evidence type="ECO:0000313" key="1">
    <source>
        <dbReference type="EMBL" id="OCX70598.1"/>
    </source>
</evidence>
<dbReference type="EMBL" id="LWRY01000160">
    <property type="protein sequence ID" value="OCX70598.1"/>
    <property type="molecule type" value="Genomic_DNA"/>
</dbReference>
<comment type="caution">
    <text evidence="1">The sequence shown here is derived from an EMBL/GenBank/DDBJ whole genome shotgun (WGS) entry which is preliminary data.</text>
</comment>
<reference evidence="1" key="1">
    <citation type="journal article" date="2016" name="Int. J. Mol. Sci.">
        <title>Comparative genomics of the extreme acidophile Acidithiobacillus thiooxidans reveals intraspecific divergence and niche adaptation.</title>
        <authorList>
            <person name="Zhang X."/>
            <person name="Feng X."/>
            <person name="Tao J."/>
            <person name="Ma L."/>
            <person name="Xiao Y."/>
            <person name="Liang Y."/>
            <person name="Liu X."/>
            <person name="Yin H."/>
        </authorList>
    </citation>
    <scope>NUCLEOTIDE SEQUENCE [LARGE SCALE GENOMIC DNA]</scope>
    <source>
        <strain evidence="1">DXS-W</strain>
    </source>
</reference>
<protein>
    <submittedName>
        <fullName evidence="1">Uncharacterized protein</fullName>
    </submittedName>
</protein>
<gene>
    <name evidence="1" type="ORF">A6M23_13755</name>
</gene>
<dbReference type="RefSeq" id="WP_031572930.1">
    <property type="nucleotide sequence ID" value="NZ_JABBDW010000019.1"/>
</dbReference>
<accession>A0A1C2J3Z4</accession>
<sequence length="87" mass="10076">MNQRQVGKRSSAWTPAKTASDFAANLIKADRLQQESAKLCPFIRRPYEDGEPRVKRFRTLEEMNADQEKTKAEFMAWIHLRGCFDGT</sequence>
<keyword evidence="2" id="KW-1185">Reference proteome</keyword>
<dbReference type="GeneID" id="60696755"/>
<organism evidence="1 2">
    <name type="scientific">Acidithiobacillus thiooxidans</name>
    <name type="common">Thiobacillus thiooxidans</name>
    <dbReference type="NCBI Taxonomy" id="930"/>
    <lineage>
        <taxon>Bacteria</taxon>
        <taxon>Pseudomonadati</taxon>
        <taxon>Pseudomonadota</taxon>
        <taxon>Acidithiobacillia</taxon>
        <taxon>Acidithiobacillales</taxon>
        <taxon>Acidithiobacillaceae</taxon>
        <taxon>Acidithiobacillus</taxon>
    </lineage>
</organism>
<name>A0A1C2J3Z4_ACITH</name>
<dbReference type="Proteomes" id="UP000095008">
    <property type="component" value="Unassembled WGS sequence"/>
</dbReference>
<dbReference type="AlphaFoldDB" id="A0A1C2J3Z4"/>
<proteinExistence type="predicted"/>